<name>A0A8H3J2F3_9LECA</name>
<feature type="domain" description="Major facilitator superfamily (MFS) profile" evidence="8">
    <location>
        <begin position="1"/>
        <end position="343"/>
    </location>
</feature>
<feature type="transmembrane region" description="Helical" evidence="7">
    <location>
        <begin position="320"/>
        <end position="340"/>
    </location>
</feature>
<proteinExistence type="predicted"/>
<feature type="region of interest" description="Disordered" evidence="6">
    <location>
        <begin position="92"/>
        <end position="114"/>
    </location>
</feature>
<dbReference type="SUPFAM" id="SSF103473">
    <property type="entry name" value="MFS general substrate transporter"/>
    <property type="match status" value="1"/>
</dbReference>
<organism evidence="9 10">
    <name type="scientific">Heterodermia speciosa</name>
    <dbReference type="NCBI Taxonomy" id="116794"/>
    <lineage>
        <taxon>Eukaryota</taxon>
        <taxon>Fungi</taxon>
        <taxon>Dikarya</taxon>
        <taxon>Ascomycota</taxon>
        <taxon>Pezizomycotina</taxon>
        <taxon>Lecanoromycetes</taxon>
        <taxon>OSLEUM clade</taxon>
        <taxon>Lecanoromycetidae</taxon>
        <taxon>Caliciales</taxon>
        <taxon>Physciaceae</taxon>
        <taxon>Heterodermia</taxon>
    </lineage>
</organism>
<evidence type="ECO:0000256" key="1">
    <source>
        <dbReference type="ARBA" id="ARBA00004141"/>
    </source>
</evidence>
<dbReference type="InterPro" id="IPR050930">
    <property type="entry name" value="MFS_Vesicular_Transporter"/>
</dbReference>
<evidence type="ECO:0000256" key="6">
    <source>
        <dbReference type="SAM" id="MobiDB-lite"/>
    </source>
</evidence>
<dbReference type="AlphaFoldDB" id="A0A8H3J2F3"/>
<dbReference type="OrthoDB" id="5086884at2759"/>
<feature type="transmembrane region" description="Helical" evidence="7">
    <location>
        <begin position="36"/>
        <end position="59"/>
    </location>
</feature>
<accession>A0A8H3J2F3</accession>
<comment type="caution">
    <text evidence="9">The sequence shown here is derived from an EMBL/GenBank/DDBJ whole genome shotgun (WGS) entry which is preliminary data.</text>
</comment>
<evidence type="ECO:0000256" key="5">
    <source>
        <dbReference type="ARBA" id="ARBA00023136"/>
    </source>
</evidence>
<evidence type="ECO:0000259" key="8">
    <source>
        <dbReference type="PROSITE" id="PS50850"/>
    </source>
</evidence>
<sequence length="344" mass="36912">MLLVARLLQGLSTAIVTTFGYALLTEVVEREHLGRAMGYTNMAFTLGLLLGPVVGGLLYDYFGYFQVYLPAFALLGLEILLRLMMIEKKKPNSSIGHAPSVAETARRTQSTNNDAFAKVRSEESEPLLHPAPRLQSVNVYWILLSSPRFLVALIGLFILNSIACGFDSTVTPFIHDSFGMRATHAAILFLALAVPMLLAPLAGRISDQYGPKLPIAVGLLLAALSLASLAFITELTHFPFLKMAVLLAIVGFAFDLALTPLRVEASLEVDRMENESPGLFGRNGANGRAFGLMNSMVAAGGLVGPLYAGFVRVAAGWEALAYTNGAACVVVLVLVVLITGNRKQ</sequence>
<dbReference type="PANTHER" id="PTHR23506:SF23">
    <property type="entry name" value="GH10249P"/>
    <property type="match status" value="1"/>
</dbReference>
<feature type="transmembrane region" description="Helical" evidence="7">
    <location>
        <begin position="65"/>
        <end position="85"/>
    </location>
</feature>
<evidence type="ECO:0000256" key="4">
    <source>
        <dbReference type="ARBA" id="ARBA00022989"/>
    </source>
</evidence>
<keyword evidence="3 7" id="KW-0812">Transmembrane</keyword>
<feature type="transmembrane region" description="Helical" evidence="7">
    <location>
        <begin position="289"/>
        <end position="308"/>
    </location>
</feature>
<evidence type="ECO:0000256" key="2">
    <source>
        <dbReference type="ARBA" id="ARBA00022448"/>
    </source>
</evidence>
<dbReference type="PRINTS" id="PR01036">
    <property type="entry name" value="TCRTETB"/>
</dbReference>
<dbReference type="PANTHER" id="PTHR23506">
    <property type="entry name" value="GH10249P"/>
    <property type="match status" value="1"/>
</dbReference>
<keyword evidence="5 7" id="KW-0472">Membrane</keyword>
<dbReference type="Gene3D" id="1.20.1720.10">
    <property type="entry name" value="Multidrug resistance protein D"/>
    <property type="match status" value="1"/>
</dbReference>
<evidence type="ECO:0000313" key="9">
    <source>
        <dbReference type="EMBL" id="CAF9939338.1"/>
    </source>
</evidence>
<keyword evidence="4 7" id="KW-1133">Transmembrane helix</keyword>
<evidence type="ECO:0000256" key="7">
    <source>
        <dbReference type="SAM" id="Phobius"/>
    </source>
</evidence>
<comment type="subcellular location">
    <subcellularLocation>
        <location evidence="1">Membrane</location>
        <topology evidence="1">Multi-pass membrane protein</topology>
    </subcellularLocation>
</comment>
<protein>
    <recommendedName>
        <fullName evidence="8">Major facilitator superfamily (MFS) profile domain-containing protein</fullName>
    </recommendedName>
</protein>
<dbReference type="InterPro" id="IPR011701">
    <property type="entry name" value="MFS"/>
</dbReference>
<dbReference type="Pfam" id="PF07690">
    <property type="entry name" value="MFS_1"/>
    <property type="match status" value="1"/>
</dbReference>
<evidence type="ECO:0000313" key="10">
    <source>
        <dbReference type="Proteomes" id="UP000664521"/>
    </source>
</evidence>
<feature type="transmembrane region" description="Helical" evidence="7">
    <location>
        <begin position="6"/>
        <end position="24"/>
    </location>
</feature>
<dbReference type="EMBL" id="CAJPDS010000129">
    <property type="protein sequence ID" value="CAF9939338.1"/>
    <property type="molecule type" value="Genomic_DNA"/>
</dbReference>
<keyword evidence="2" id="KW-0813">Transport</keyword>
<dbReference type="PROSITE" id="PS50850">
    <property type="entry name" value="MFS"/>
    <property type="match status" value="1"/>
</dbReference>
<dbReference type="InterPro" id="IPR020846">
    <property type="entry name" value="MFS_dom"/>
</dbReference>
<reference evidence="9" key="1">
    <citation type="submission" date="2021-03" db="EMBL/GenBank/DDBJ databases">
        <authorList>
            <person name="Tagirdzhanova G."/>
        </authorList>
    </citation>
    <scope>NUCLEOTIDE SEQUENCE</scope>
</reference>
<gene>
    <name evidence="9" type="ORF">HETSPECPRED_001556</name>
</gene>
<evidence type="ECO:0000256" key="3">
    <source>
        <dbReference type="ARBA" id="ARBA00022692"/>
    </source>
</evidence>
<feature type="transmembrane region" description="Helical" evidence="7">
    <location>
        <begin position="139"/>
        <end position="162"/>
    </location>
</feature>
<dbReference type="GO" id="GO:0022857">
    <property type="term" value="F:transmembrane transporter activity"/>
    <property type="evidence" value="ECO:0007669"/>
    <property type="project" value="InterPro"/>
</dbReference>
<dbReference type="Gene3D" id="1.20.1250.20">
    <property type="entry name" value="MFS general substrate transporter like domains"/>
    <property type="match status" value="1"/>
</dbReference>
<feature type="transmembrane region" description="Helical" evidence="7">
    <location>
        <begin position="182"/>
        <end position="201"/>
    </location>
</feature>
<feature type="transmembrane region" description="Helical" evidence="7">
    <location>
        <begin position="238"/>
        <end position="258"/>
    </location>
</feature>
<dbReference type="GO" id="GO:0016020">
    <property type="term" value="C:membrane"/>
    <property type="evidence" value="ECO:0007669"/>
    <property type="project" value="UniProtKB-SubCell"/>
</dbReference>
<dbReference type="InterPro" id="IPR036259">
    <property type="entry name" value="MFS_trans_sf"/>
</dbReference>
<keyword evidence="10" id="KW-1185">Reference proteome</keyword>
<dbReference type="Proteomes" id="UP000664521">
    <property type="component" value="Unassembled WGS sequence"/>
</dbReference>
<feature type="transmembrane region" description="Helical" evidence="7">
    <location>
        <begin position="213"/>
        <end position="232"/>
    </location>
</feature>